<dbReference type="InterPro" id="IPR027417">
    <property type="entry name" value="P-loop_NTPase"/>
</dbReference>
<gene>
    <name evidence="1" type="ORF">EGH82_20785</name>
</gene>
<reference evidence="1 2" key="1">
    <citation type="submission" date="2018-11" db="EMBL/GenBank/DDBJ databases">
        <title>Vibrio ponticus strain CAIM 1751 pathogenic for the snapper Lutjanus guttatus.</title>
        <authorList>
            <person name="Soto-Rodriguez S."/>
            <person name="Lozano-Olvera R."/>
            <person name="Gomez-Gil B."/>
        </authorList>
    </citation>
    <scope>NUCLEOTIDE SEQUENCE [LARGE SCALE GENOMIC DNA]</scope>
    <source>
        <strain evidence="1 2">CAIM 1751</strain>
    </source>
</reference>
<dbReference type="Gene3D" id="3.40.50.300">
    <property type="entry name" value="P-loop containing nucleotide triphosphate hydrolases"/>
    <property type="match status" value="1"/>
</dbReference>
<evidence type="ECO:0000313" key="2">
    <source>
        <dbReference type="Proteomes" id="UP000278792"/>
    </source>
</evidence>
<evidence type="ECO:0000313" key="1">
    <source>
        <dbReference type="EMBL" id="ROV57934.1"/>
    </source>
</evidence>
<organism evidence="1 2">
    <name type="scientific">Vibrio ponticus</name>
    <dbReference type="NCBI Taxonomy" id="265668"/>
    <lineage>
        <taxon>Bacteria</taxon>
        <taxon>Pseudomonadati</taxon>
        <taxon>Pseudomonadota</taxon>
        <taxon>Gammaproteobacteria</taxon>
        <taxon>Vibrionales</taxon>
        <taxon>Vibrionaceae</taxon>
        <taxon>Vibrio</taxon>
    </lineage>
</organism>
<sequence length="1419" mass="163101">MRKYIALDRQFFPVIESHKDSEELDVSLSLGINEADNWKSLLNEYRTVILAEAGAGKTVELKEMASKLSNEGKLSFFIRIEDIDRNFDDAFEVGDEDEFEYWLNSNDEAWFFLDSVDEAKLAHPRAFEKAIKRFAKGIKEGAKRAHIYISSRPYSWRAKSDRALVDVHLFYPSTSPQEDDDKNKYPKSALKVYSLRPLNQTMVYTYCIESGVKNIDELLDEVERLGLWNLAERPFDLDIIITKWLDDQSLDGRLHLLQHSVDVRLNEVHNNARKPLNLDKAREGAQRLAAAVILTGNVGINVPDAEKVKQGIDADIILYDWEREDVKSLLECGLFNDIIYGAVRFRHRDIRELLAAQFFAGLLKEEGLRSQIESYFIREVFDETVVTPLFRPILPWLILFDDRLRAKILAIKPEIALEEGDPSQLPLSVRRQILSDVIAQIANDTDDHSARDNAAIARIAQPDLTNDVLNLIHKFADNDDAIFFLGRLVWQGKMSACTEPLIEISVSSKRDKYARIASVRAVLTCGDEKQKAFVWQEIISRGEIPRDLLSELVDHTVPDEDSIKYLVESIHHSVEPKRFELSMLDRALHDFIERSEIKLIPELLKGLSGYLDVAPFLERRGCRVSEQYAWLFSSAIKCLEKLLVNRDPFVLSEVSLSILANTGALQFWREGDFDDIEHDLGNLVPQWQELNDALYWHSIENARKHLSEKDKPLTDDFSISYLKHFWAFNRDDFSRLVSFVSTRIEQDDRLVALNAAFRLYQQLGSPVSMLEELRIAVLGEEILVSRLDNLLNPITPESTLRYEAKQAKYRKQAEKKQKERESSRIEWVQSLQENPSQITTPKVKSGEITNNHVWLLSELEKDSSATSRRSASQWERLIPEFGLQVANSYKEFCMNHWRNFRPQLHSEEDIGNSIPYAVLFGLAGLEIEVKEDSDFPKFLSVEDLGTLLRYITWDINGFPSWLEVVHRTYPEETNKAILKEVFWELENNSKAKEVSSHILHDLVYHAPWLKPHLAGAVFEYLISSGNLIQANKEYCLRFLIEGGISAEQLSLLAQKYIAASQGDTHETAWWYALLVDSEPNRGIPELEEWLAKLSPEAATNAAEVFMEALLGGRSSHRSLYNVGRFKVVAHLKALYILMHKYIRVNEDLKRAGTGVYSPTTRDHAQEARDMLFNYLVEIPSKENYYALTQLIEDHPDESHRPWMKKNAYKMAEAYGDVPLWSDNQFKEFHKTKLISPESHRQLFELGVRQIFSIKDWVENGNDSPWMTWQRATKENEIRTLIAAELRKSSNGYYTIAEEPELANEQRMDIWLANPKVVSPVPIELKLLDKGWSGPDLCERLRNQLVGDYLREGTAGCGVFLLVSQKSTKSWEIDGQRVGIDELAPALKDYWKSIAHDYVGIDEIEVMVIDMNKRAIVSDS</sequence>
<dbReference type="Proteomes" id="UP000278792">
    <property type="component" value="Unassembled WGS sequence"/>
</dbReference>
<proteinExistence type="predicted"/>
<name>A0A3N3DTV3_9VIBR</name>
<accession>A0A3N3DTV3</accession>
<comment type="caution">
    <text evidence="1">The sequence shown here is derived from an EMBL/GenBank/DDBJ whole genome shotgun (WGS) entry which is preliminary data.</text>
</comment>
<protein>
    <submittedName>
        <fullName evidence="1">Uncharacterized protein</fullName>
    </submittedName>
</protein>
<dbReference type="EMBL" id="RKIK01000104">
    <property type="protein sequence ID" value="ROV57934.1"/>
    <property type="molecule type" value="Genomic_DNA"/>
</dbReference>